<dbReference type="AlphaFoldDB" id="A0A0S4WMK6"/>
<gene>
    <name evidence="1" type="ORF">TO10_v1_1510017</name>
</gene>
<name>A0A0S4WMK6_RALSL</name>
<accession>A0A0S4WMK6</accession>
<organism evidence="1">
    <name type="scientific">Ralstonia solanacearum</name>
    <name type="common">Pseudomonas solanacearum</name>
    <dbReference type="NCBI Taxonomy" id="305"/>
    <lineage>
        <taxon>Bacteria</taxon>
        <taxon>Pseudomonadati</taxon>
        <taxon>Pseudomonadota</taxon>
        <taxon>Betaproteobacteria</taxon>
        <taxon>Burkholderiales</taxon>
        <taxon>Burkholderiaceae</taxon>
        <taxon>Ralstonia</taxon>
        <taxon>Ralstonia solanacearum species complex</taxon>
    </lineage>
</organism>
<evidence type="ECO:0000313" key="1">
    <source>
        <dbReference type="EMBL" id="CUV48068.1"/>
    </source>
</evidence>
<dbReference type="EMBL" id="LN899827">
    <property type="protein sequence ID" value="CUV48068.1"/>
    <property type="molecule type" value="Genomic_DNA"/>
</dbReference>
<sequence length="125" mass="13951">MPSAETGHPTPLEDDEPLDEQALRIGSYRIWFAYDSYNEPDALAVYLELGIPGMVDVVRALNLLLGLCLEVDGAARGQVVRHPQSGQLIYRFHYAMDEEHDVGDLIEAISLLTVELDDGTEWEAH</sequence>
<proteinExistence type="predicted"/>
<protein>
    <submittedName>
        <fullName evidence="1">Uncharacterized protein</fullName>
    </submittedName>
</protein>
<reference evidence="1" key="1">
    <citation type="submission" date="2015-10" db="EMBL/GenBank/DDBJ databases">
        <authorList>
            <person name="Gilbert D.G."/>
        </authorList>
    </citation>
    <scope>NUCLEOTIDE SEQUENCE</scope>
    <source>
        <strain evidence="1">Phyl III-seqv23</strain>
    </source>
</reference>